<keyword evidence="1" id="KW-0472">Membrane</keyword>
<dbReference type="RefSeq" id="XP_022652100.1">
    <property type="nucleotide sequence ID" value="XM_022796365.1"/>
</dbReference>
<dbReference type="OrthoDB" id="10671570at2759"/>
<dbReference type="GeneID" id="111246562"/>
<evidence type="ECO:0000313" key="3">
    <source>
        <dbReference type="Proteomes" id="UP000594260"/>
    </source>
</evidence>
<sequence>MNRDYAPYIVTRKFEIQPAGSQLPGEKRMCSLTLIAHSTTGTSTIPHLISRETQLLSQLKSVCVMSEPSTSFTMFERGRVAKHKRKKRQKKRIRSIVIHGAGSDSGDSPNAECRVSGHSELNSEEIKRSYKIYMEAVRLGLVPTQQDLEERVTLANRLKRVIIGFYVCTMVLSYLVIWLLIFALILPFASILLQRFAREAHRSVSSTSERPVFENDYESNYPEYSNM</sequence>
<keyword evidence="1" id="KW-0812">Transmembrane</keyword>
<reference evidence="2" key="1">
    <citation type="submission" date="2021-01" db="UniProtKB">
        <authorList>
            <consortium name="EnsemblMetazoa"/>
        </authorList>
    </citation>
    <scope>IDENTIFICATION</scope>
</reference>
<organism evidence="2 3">
    <name type="scientific">Varroa destructor</name>
    <name type="common">Honeybee mite</name>
    <dbReference type="NCBI Taxonomy" id="109461"/>
    <lineage>
        <taxon>Eukaryota</taxon>
        <taxon>Metazoa</taxon>
        <taxon>Ecdysozoa</taxon>
        <taxon>Arthropoda</taxon>
        <taxon>Chelicerata</taxon>
        <taxon>Arachnida</taxon>
        <taxon>Acari</taxon>
        <taxon>Parasitiformes</taxon>
        <taxon>Mesostigmata</taxon>
        <taxon>Gamasina</taxon>
        <taxon>Dermanyssoidea</taxon>
        <taxon>Varroidae</taxon>
        <taxon>Varroa</taxon>
    </lineage>
</organism>
<dbReference type="EnsemblMetazoa" id="XM_022796366">
    <property type="protein sequence ID" value="XP_022652101"/>
    <property type="gene ID" value="LOC111246562"/>
</dbReference>
<dbReference type="AlphaFoldDB" id="A0A7M7JTA2"/>
<dbReference type="RefSeq" id="XP_022652101.1">
    <property type="nucleotide sequence ID" value="XM_022796366.1"/>
</dbReference>
<evidence type="ECO:0000256" key="1">
    <source>
        <dbReference type="SAM" id="Phobius"/>
    </source>
</evidence>
<name>A0A7M7JTA2_VARDE</name>
<dbReference type="EnsemblMetazoa" id="XM_022796365">
    <property type="protein sequence ID" value="XP_022652100"/>
    <property type="gene ID" value="LOC111246562"/>
</dbReference>
<feature type="transmembrane region" description="Helical" evidence="1">
    <location>
        <begin position="163"/>
        <end position="193"/>
    </location>
</feature>
<dbReference type="KEGG" id="vde:111246562"/>
<dbReference type="Proteomes" id="UP000594260">
    <property type="component" value="Unplaced"/>
</dbReference>
<evidence type="ECO:0000313" key="2">
    <source>
        <dbReference type="EnsemblMetazoa" id="XP_022652100"/>
    </source>
</evidence>
<keyword evidence="3" id="KW-1185">Reference proteome</keyword>
<dbReference type="EnsemblMetazoa" id="XM_022796364">
    <property type="protein sequence ID" value="XP_022652099"/>
    <property type="gene ID" value="LOC111246562"/>
</dbReference>
<dbReference type="InParanoid" id="A0A7M7JTA2"/>
<protein>
    <submittedName>
        <fullName evidence="2">Uncharacterized protein</fullName>
    </submittedName>
</protein>
<proteinExistence type="predicted"/>
<keyword evidence="1" id="KW-1133">Transmembrane helix</keyword>
<accession>A0A7M7JTA2</accession>
<dbReference type="RefSeq" id="XP_022652099.1">
    <property type="nucleotide sequence ID" value="XM_022796364.1"/>
</dbReference>